<dbReference type="SUPFAM" id="SSF51445">
    <property type="entry name" value="(Trans)glycosidases"/>
    <property type="match status" value="1"/>
</dbReference>
<keyword evidence="6" id="KW-0575">Peroxidase</keyword>
<evidence type="ECO:0000256" key="2">
    <source>
        <dbReference type="ARBA" id="ARBA00023295"/>
    </source>
</evidence>
<evidence type="ECO:0000256" key="4">
    <source>
        <dbReference type="SAM" id="SignalP"/>
    </source>
</evidence>
<dbReference type="PROSITE" id="PS51764">
    <property type="entry name" value="GH26"/>
    <property type="match status" value="1"/>
</dbReference>
<evidence type="ECO:0000256" key="3">
    <source>
        <dbReference type="SAM" id="Phobius"/>
    </source>
</evidence>
<evidence type="ECO:0000259" key="5">
    <source>
        <dbReference type="PROSITE" id="PS51764"/>
    </source>
</evidence>
<evidence type="ECO:0000313" key="7">
    <source>
        <dbReference type="Proteomes" id="UP001363151"/>
    </source>
</evidence>
<feature type="chain" id="PRO_5046380773" evidence="4">
    <location>
        <begin position="25"/>
        <end position="388"/>
    </location>
</feature>
<comment type="caution">
    <text evidence="6">The sequence shown here is derived from an EMBL/GenBank/DDBJ whole genome shotgun (WGS) entry which is preliminary data.</text>
</comment>
<evidence type="ECO:0000256" key="1">
    <source>
        <dbReference type="ARBA" id="ARBA00022801"/>
    </source>
</evidence>
<feature type="signal peptide" evidence="4">
    <location>
        <begin position="1"/>
        <end position="24"/>
    </location>
</feature>
<dbReference type="EMBL" id="JBBJCI010000288">
    <property type="protein sequence ID" value="KAK7235974.1"/>
    <property type="molecule type" value="Genomic_DNA"/>
</dbReference>
<dbReference type="Gene3D" id="3.20.20.80">
    <property type="entry name" value="Glycosidases"/>
    <property type="match status" value="1"/>
</dbReference>
<dbReference type="InterPro" id="IPR022790">
    <property type="entry name" value="GH26_dom"/>
</dbReference>
<keyword evidence="4" id="KW-0732">Signal</keyword>
<gene>
    <name evidence="6" type="ORF">SO694_00065169</name>
</gene>
<keyword evidence="1" id="KW-0378">Hydrolase</keyword>
<keyword evidence="2" id="KW-0326">Glycosidase</keyword>
<evidence type="ECO:0000313" key="6">
    <source>
        <dbReference type="EMBL" id="KAK7235974.1"/>
    </source>
</evidence>
<feature type="transmembrane region" description="Helical" evidence="3">
    <location>
        <begin position="332"/>
        <end position="350"/>
    </location>
</feature>
<keyword evidence="3" id="KW-0812">Transmembrane</keyword>
<dbReference type="Proteomes" id="UP001363151">
    <property type="component" value="Unassembled WGS sequence"/>
</dbReference>
<feature type="domain" description="GH26" evidence="5">
    <location>
        <begin position="9"/>
        <end position="294"/>
    </location>
</feature>
<organism evidence="6 7">
    <name type="scientific">Aureococcus anophagefferens</name>
    <name type="common">Harmful bloom alga</name>
    <dbReference type="NCBI Taxonomy" id="44056"/>
    <lineage>
        <taxon>Eukaryota</taxon>
        <taxon>Sar</taxon>
        <taxon>Stramenopiles</taxon>
        <taxon>Ochrophyta</taxon>
        <taxon>Pelagophyceae</taxon>
        <taxon>Pelagomonadales</taxon>
        <taxon>Pelagomonadaceae</taxon>
        <taxon>Aureococcus</taxon>
    </lineage>
</organism>
<keyword evidence="7" id="KW-1185">Reference proteome</keyword>
<keyword evidence="3" id="KW-1133">Transmembrane helix</keyword>
<reference evidence="6 7" key="1">
    <citation type="submission" date="2024-03" db="EMBL/GenBank/DDBJ databases">
        <title>Aureococcus anophagefferens CCMP1851 and Kratosvirus quantuckense: Draft genome of a second virus-susceptible host strain in the model system.</title>
        <authorList>
            <person name="Chase E."/>
            <person name="Truchon A.R."/>
            <person name="Schepens W."/>
            <person name="Wilhelm S.W."/>
        </authorList>
    </citation>
    <scope>NUCLEOTIDE SEQUENCE [LARGE SCALE GENOMIC DNA]</scope>
    <source>
        <strain evidence="6 7">CCMP1851</strain>
    </source>
</reference>
<sequence>MSSSRSWRRCCAALVAALASPAVGVRVAIGQDLWSIRNYTARFGAPDAVMSYASIGNLSGLWSPTDYGSGVEYADGALAGLPAHTALQLGLELKGHEAALSRGDLDANVDALVAYVAALAPRHVLVRIGYEFDMPGNLYVPEAYKSAYRVVAEALADAPNAFRVWHSWSFAPWEADGGRGVGAWYPGDGLVDYCGVSVFQQAYGDSELGDLTYAHAMADFCDEKRIPLIIAESTPFGAGVVEPYGTLWARWFEPTLRFAIARRVVLWSYIDCDWDSQPMWRGMGWGDSRLEVRDALAAKWEYDVLDPYPNATRAFFSRVSAARPPGLGRREAVYLACYLPVLGLFIAFLMPAPEERTRPRAASSIDEGHRRPFVLASPEAATVKLSDS</sequence>
<dbReference type="InterPro" id="IPR017853">
    <property type="entry name" value="GH"/>
</dbReference>
<dbReference type="GO" id="GO:0004601">
    <property type="term" value="F:peroxidase activity"/>
    <property type="evidence" value="ECO:0007669"/>
    <property type="project" value="UniProtKB-KW"/>
</dbReference>
<proteinExistence type="predicted"/>
<protein>
    <submittedName>
        <fullName evidence="6">Peroxidase</fullName>
    </submittedName>
</protein>
<accession>A0ABR1FR51</accession>
<name>A0ABR1FR51_AURAN</name>
<keyword evidence="6" id="KW-0560">Oxidoreductase</keyword>
<keyword evidence="3" id="KW-0472">Membrane</keyword>